<reference evidence="1 2" key="1">
    <citation type="journal article" date="2016" name="Nat. Commun.">
        <title>Extremotolerant tardigrade genome and improved radiotolerance of human cultured cells by tardigrade-unique protein.</title>
        <authorList>
            <person name="Hashimoto T."/>
            <person name="Horikawa D.D."/>
            <person name="Saito Y."/>
            <person name="Kuwahara H."/>
            <person name="Kozuka-Hata H."/>
            <person name="Shin-I T."/>
            <person name="Minakuchi Y."/>
            <person name="Ohishi K."/>
            <person name="Motoyama A."/>
            <person name="Aizu T."/>
            <person name="Enomoto A."/>
            <person name="Kondo K."/>
            <person name="Tanaka S."/>
            <person name="Hara Y."/>
            <person name="Koshikawa S."/>
            <person name="Sagara H."/>
            <person name="Miura T."/>
            <person name="Yokobori S."/>
            <person name="Miyagawa K."/>
            <person name="Suzuki Y."/>
            <person name="Kubo T."/>
            <person name="Oyama M."/>
            <person name="Kohara Y."/>
            <person name="Fujiyama A."/>
            <person name="Arakawa K."/>
            <person name="Katayama T."/>
            <person name="Toyoda A."/>
            <person name="Kunieda T."/>
        </authorList>
    </citation>
    <scope>NUCLEOTIDE SEQUENCE [LARGE SCALE GENOMIC DNA]</scope>
    <source>
        <strain evidence="1 2">YOKOZUNA-1</strain>
    </source>
</reference>
<name>A0A1D1W7V1_RAMVA</name>
<dbReference type="Proteomes" id="UP000186922">
    <property type="component" value="Unassembled WGS sequence"/>
</dbReference>
<protein>
    <submittedName>
        <fullName evidence="1">Uncharacterized protein</fullName>
    </submittedName>
</protein>
<dbReference type="AlphaFoldDB" id="A0A1D1W7V1"/>
<accession>A0A1D1W7V1</accession>
<sequence>MIRTSPSPTSPMAAMSPRLAMIYSPLGTRTWATPAKLPSKVKRPMGISLINSRCKPPMCPMLVESPAACDEVHCTPIFGHRLLRHQLSGRSIAHRYTNSHRLLKANTKTKTEIEIDKRKAKFHA</sequence>
<proteinExistence type="predicted"/>
<comment type="caution">
    <text evidence="1">The sequence shown here is derived from an EMBL/GenBank/DDBJ whole genome shotgun (WGS) entry which is preliminary data.</text>
</comment>
<dbReference type="EMBL" id="BDGG01000014">
    <property type="protein sequence ID" value="GAV07159.1"/>
    <property type="molecule type" value="Genomic_DNA"/>
</dbReference>
<evidence type="ECO:0000313" key="1">
    <source>
        <dbReference type="EMBL" id="GAV07159.1"/>
    </source>
</evidence>
<gene>
    <name evidence="1" type="primary">RvY_17034-1</name>
    <name evidence="1" type="synonym">RvY_17034.1</name>
    <name evidence="1" type="ORF">RvY_17034</name>
</gene>
<organism evidence="1 2">
    <name type="scientific">Ramazzottius varieornatus</name>
    <name type="common">Water bear</name>
    <name type="synonym">Tardigrade</name>
    <dbReference type="NCBI Taxonomy" id="947166"/>
    <lineage>
        <taxon>Eukaryota</taxon>
        <taxon>Metazoa</taxon>
        <taxon>Ecdysozoa</taxon>
        <taxon>Tardigrada</taxon>
        <taxon>Eutardigrada</taxon>
        <taxon>Parachela</taxon>
        <taxon>Hypsibioidea</taxon>
        <taxon>Ramazzottiidae</taxon>
        <taxon>Ramazzottius</taxon>
    </lineage>
</organism>
<keyword evidence="2" id="KW-1185">Reference proteome</keyword>
<evidence type="ECO:0000313" key="2">
    <source>
        <dbReference type="Proteomes" id="UP000186922"/>
    </source>
</evidence>